<evidence type="ECO:0000256" key="2">
    <source>
        <dbReference type="SAM" id="SignalP"/>
    </source>
</evidence>
<keyword evidence="2" id="KW-0732">Signal</keyword>
<feature type="signal peptide" evidence="2">
    <location>
        <begin position="1"/>
        <end position="18"/>
    </location>
</feature>
<dbReference type="InterPro" id="IPR026893">
    <property type="entry name" value="Tyr/Ser_Pase_IphP-type"/>
</dbReference>
<dbReference type="GO" id="GO:0004721">
    <property type="term" value="F:phosphoprotein phosphatase activity"/>
    <property type="evidence" value="ECO:0007669"/>
    <property type="project" value="InterPro"/>
</dbReference>
<comment type="similarity">
    <text evidence="1">Belongs to the protein-tyrosine phosphatase family.</text>
</comment>
<evidence type="ECO:0000313" key="4">
    <source>
        <dbReference type="Proteomes" id="UP000275719"/>
    </source>
</evidence>
<dbReference type="EMBL" id="RQVQ01000037">
    <property type="protein sequence ID" value="RRJ88905.1"/>
    <property type="molecule type" value="Genomic_DNA"/>
</dbReference>
<keyword evidence="4" id="KW-1185">Reference proteome</keyword>
<gene>
    <name evidence="3" type="ORF">EG240_13220</name>
</gene>
<feature type="chain" id="PRO_5018069664" evidence="2">
    <location>
        <begin position="19"/>
        <end position="355"/>
    </location>
</feature>
<comment type="caution">
    <text evidence="3">The sequence shown here is derived from an EMBL/GenBank/DDBJ whole genome shotgun (WGS) entry which is preliminary data.</text>
</comment>
<dbReference type="AlphaFoldDB" id="A0A3P3W1L3"/>
<evidence type="ECO:0000256" key="1">
    <source>
        <dbReference type="ARBA" id="ARBA00009580"/>
    </source>
</evidence>
<name>A0A3P3W1L3_9FLAO</name>
<reference evidence="3 4" key="1">
    <citation type="submission" date="2018-11" db="EMBL/GenBank/DDBJ databases">
        <title>Flavobacterium sp. nov., YIM 102701-2 draft genome.</title>
        <authorList>
            <person name="Li G."/>
            <person name="Jiang Y."/>
        </authorList>
    </citation>
    <scope>NUCLEOTIDE SEQUENCE [LARGE SCALE GENOMIC DNA]</scope>
    <source>
        <strain evidence="3 4">YIM 102701-2</strain>
    </source>
</reference>
<sequence length="355" mass="40705">MKKYFIIGCFFASFQIFAQDFNRTLHEDVYIISDVNSIELNFSKPGKYQVFEGFSPTNINWKSCYGIDGSSISLPRNLPRPFYAVITPAKDTLMVAERKLIINDLDNFRDLGGIKTKDERYVNWGRFYRSDALNALLSSEFNYIHGLDIQRVFDLRSDFEIKTAKDNLPKNISYEHFPIFADNDSGMLQGLQAKMAKGSFTKADAEQLLIDTYKSFANEDAVKFNKLLHQIFIEYDYPSIFHCTAGKDRTGFTAAMILSILNVDRKTILDEYEMTNFYTKAKIEDLMKNVSKLGYGDKIEPAAIEAVMSVNKKYLQASFDIIDNKYGGIDAFIKNQLGFSDAERAQLIQKFTYKL</sequence>
<dbReference type="Proteomes" id="UP000275719">
    <property type="component" value="Unassembled WGS sequence"/>
</dbReference>
<proteinExistence type="inferred from homology"/>
<dbReference type="Pfam" id="PF13350">
    <property type="entry name" value="Y_phosphatase3"/>
    <property type="match status" value="1"/>
</dbReference>
<dbReference type="InterPro" id="IPR016130">
    <property type="entry name" value="Tyr_Pase_AS"/>
</dbReference>
<organism evidence="3 4">
    <name type="scientific">Paenimyroides tangerinum</name>
    <dbReference type="NCBI Taxonomy" id="2488728"/>
    <lineage>
        <taxon>Bacteria</taxon>
        <taxon>Pseudomonadati</taxon>
        <taxon>Bacteroidota</taxon>
        <taxon>Flavobacteriia</taxon>
        <taxon>Flavobacteriales</taxon>
        <taxon>Flavobacteriaceae</taxon>
        <taxon>Paenimyroides</taxon>
    </lineage>
</organism>
<dbReference type="SUPFAM" id="SSF52799">
    <property type="entry name" value="(Phosphotyrosine protein) phosphatases II"/>
    <property type="match status" value="1"/>
</dbReference>
<dbReference type="RefSeq" id="WP_125019836.1">
    <property type="nucleotide sequence ID" value="NZ_RQVQ01000037.1"/>
</dbReference>
<dbReference type="PROSITE" id="PS00383">
    <property type="entry name" value="TYR_PHOSPHATASE_1"/>
    <property type="match status" value="1"/>
</dbReference>
<protein>
    <submittedName>
        <fullName evidence="3">Tyrosine-protein phosphatase</fullName>
    </submittedName>
</protein>
<dbReference type="InterPro" id="IPR029021">
    <property type="entry name" value="Prot-tyrosine_phosphatase-like"/>
</dbReference>
<evidence type="ECO:0000313" key="3">
    <source>
        <dbReference type="EMBL" id="RRJ88905.1"/>
    </source>
</evidence>
<dbReference type="OrthoDB" id="1188001at2"/>
<accession>A0A3P3W1L3</accession>
<dbReference type="PANTHER" id="PTHR31126">
    <property type="entry name" value="TYROSINE-PROTEIN PHOSPHATASE"/>
    <property type="match status" value="1"/>
</dbReference>
<dbReference type="PANTHER" id="PTHR31126:SF1">
    <property type="entry name" value="TYROSINE SPECIFIC PROTEIN PHOSPHATASES DOMAIN-CONTAINING PROTEIN"/>
    <property type="match status" value="1"/>
</dbReference>
<dbReference type="Gene3D" id="3.90.190.10">
    <property type="entry name" value="Protein tyrosine phosphatase superfamily"/>
    <property type="match status" value="1"/>
</dbReference>